<dbReference type="InterPro" id="IPR049456">
    <property type="entry name" value="Anoctamin_N_fung"/>
</dbReference>
<evidence type="ECO:0000256" key="4">
    <source>
        <dbReference type="ARBA" id="ARBA00023136"/>
    </source>
</evidence>
<keyword evidence="2 5" id="KW-0812">Transmembrane</keyword>
<feature type="domain" description="Anoctamin alpha-beta plait" evidence="7">
    <location>
        <begin position="15"/>
        <end position="148"/>
    </location>
</feature>
<evidence type="ECO:0000259" key="7">
    <source>
        <dbReference type="Pfam" id="PF20877"/>
    </source>
</evidence>
<evidence type="ECO:0000256" key="1">
    <source>
        <dbReference type="ARBA" id="ARBA00004141"/>
    </source>
</evidence>
<feature type="transmembrane region" description="Helical" evidence="5">
    <location>
        <begin position="443"/>
        <end position="465"/>
    </location>
</feature>
<dbReference type="InterPro" id="IPR007632">
    <property type="entry name" value="Anoctamin"/>
</dbReference>
<evidence type="ECO:0000313" key="8">
    <source>
        <dbReference type="EMBL" id="KAH8689958.1"/>
    </source>
</evidence>
<feature type="transmembrane region" description="Helical" evidence="5">
    <location>
        <begin position="580"/>
        <end position="598"/>
    </location>
</feature>
<gene>
    <name evidence="8" type="ORF">BGW36DRAFT_364694</name>
</gene>
<feature type="domain" description="Anoctamin transmembrane" evidence="6">
    <location>
        <begin position="181"/>
        <end position="651"/>
    </location>
</feature>
<dbReference type="RefSeq" id="XP_046066241.1">
    <property type="nucleotide sequence ID" value="XM_046214578.1"/>
</dbReference>
<evidence type="ECO:0000256" key="2">
    <source>
        <dbReference type="ARBA" id="ARBA00022692"/>
    </source>
</evidence>
<protein>
    <submittedName>
        <fullName evidence="8">Plasma membrane channel protein Ist2</fullName>
    </submittedName>
</protein>
<dbReference type="GO" id="GO:0016020">
    <property type="term" value="C:membrane"/>
    <property type="evidence" value="ECO:0007669"/>
    <property type="project" value="UniProtKB-SubCell"/>
</dbReference>
<dbReference type="Pfam" id="PF20877">
    <property type="entry name" value="Anoctamin_N"/>
    <property type="match status" value="1"/>
</dbReference>
<keyword evidence="3 5" id="KW-1133">Transmembrane helix</keyword>
<organism evidence="8 9">
    <name type="scientific">Talaromyces proteolyticus</name>
    <dbReference type="NCBI Taxonomy" id="1131652"/>
    <lineage>
        <taxon>Eukaryota</taxon>
        <taxon>Fungi</taxon>
        <taxon>Dikarya</taxon>
        <taxon>Ascomycota</taxon>
        <taxon>Pezizomycotina</taxon>
        <taxon>Eurotiomycetes</taxon>
        <taxon>Eurotiomycetidae</taxon>
        <taxon>Eurotiales</taxon>
        <taxon>Trichocomaceae</taxon>
        <taxon>Talaromyces</taxon>
        <taxon>Talaromyces sect. Bacilispori</taxon>
    </lineage>
</organism>
<dbReference type="GeneID" id="70244865"/>
<reference evidence="8" key="1">
    <citation type="submission" date="2021-12" db="EMBL/GenBank/DDBJ databases">
        <title>Convergent genome expansion in fungi linked to evolution of root-endophyte symbiosis.</title>
        <authorList>
            <consortium name="DOE Joint Genome Institute"/>
            <person name="Ke Y.-H."/>
            <person name="Bonito G."/>
            <person name="Liao H.-L."/>
            <person name="Looney B."/>
            <person name="Rojas-Flechas A."/>
            <person name="Nash J."/>
            <person name="Hameed K."/>
            <person name="Schadt C."/>
            <person name="Martin F."/>
            <person name="Crous P.W."/>
            <person name="Miettinen O."/>
            <person name="Magnuson J.K."/>
            <person name="Labbe J."/>
            <person name="Jacobson D."/>
            <person name="Doktycz M.J."/>
            <person name="Veneault-Fourrey C."/>
            <person name="Kuo A."/>
            <person name="Mondo S."/>
            <person name="Calhoun S."/>
            <person name="Riley R."/>
            <person name="Ohm R."/>
            <person name="LaButti K."/>
            <person name="Andreopoulos B."/>
            <person name="Pangilinan J."/>
            <person name="Nolan M."/>
            <person name="Tritt A."/>
            <person name="Clum A."/>
            <person name="Lipzen A."/>
            <person name="Daum C."/>
            <person name="Barry K."/>
            <person name="Grigoriev I.V."/>
            <person name="Vilgalys R."/>
        </authorList>
    </citation>
    <scope>NUCLEOTIDE SEQUENCE</scope>
    <source>
        <strain evidence="8">PMI_201</strain>
    </source>
</reference>
<dbReference type="Proteomes" id="UP001201262">
    <property type="component" value="Unassembled WGS sequence"/>
</dbReference>
<comment type="caution">
    <text evidence="8">The sequence shown here is derived from an EMBL/GenBank/DDBJ whole genome shotgun (WGS) entry which is preliminary data.</text>
</comment>
<proteinExistence type="predicted"/>
<evidence type="ECO:0000256" key="3">
    <source>
        <dbReference type="ARBA" id="ARBA00022989"/>
    </source>
</evidence>
<keyword evidence="4 5" id="KW-0472">Membrane</keyword>
<feature type="transmembrane region" description="Helical" evidence="5">
    <location>
        <begin position="331"/>
        <end position="351"/>
    </location>
</feature>
<dbReference type="AlphaFoldDB" id="A0AAD4KEB9"/>
<dbReference type="PANTHER" id="PTHR12308">
    <property type="entry name" value="ANOCTAMIN"/>
    <property type="match status" value="1"/>
</dbReference>
<feature type="transmembrane region" description="Helical" evidence="5">
    <location>
        <begin position="610"/>
        <end position="629"/>
    </location>
</feature>
<dbReference type="Pfam" id="PF04547">
    <property type="entry name" value="Anoctamin"/>
    <property type="match status" value="1"/>
</dbReference>
<name>A0AAD4KEB9_9EURO</name>
<feature type="transmembrane region" description="Helical" evidence="5">
    <location>
        <begin position="296"/>
        <end position="319"/>
    </location>
</feature>
<feature type="transmembrane region" description="Helical" evidence="5">
    <location>
        <begin position="189"/>
        <end position="211"/>
    </location>
</feature>
<dbReference type="GO" id="GO:0032541">
    <property type="term" value="C:cortical endoplasmic reticulum"/>
    <property type="evidence" value="ECO:0007669"/>
    <property type="project" value="TreeGrafter"/>
</dbReference>
<dbReference type="InterPro" id="IPR049452">
    <property type="entry name" value="Anoctamin_TM"/>
</dbReference>
<evidence type="ECO:0000256" key="5">
    <source>
        <dbReference type="SAM" id="Phobius"/>
    </source>
</evidence>
<dbReference type="EMBL" id="JAJTJA010000014">
    <property type="protein sequence ID" value="KAH8689958.1"/>
    <property type="molecule type" value="Genomic_DNA"/>
</dbReference>
<comment type="subcellular location">
    <subcellularLocation>
        <location evidence="1">Membrane</location>
        <topology evidence="1">Multi-pass membrane protein</topology>
    </subcellularLocation>
</comment>
<evidence type="ECO:0000259" key="6">
    <source>
        <dbReference type="Pfam" id="PF04547"/>
    </source>
</evidence>
<accession>A0AAD4KEB9</accession>
<dbReference type="GO" id="GO:0005254">
    <property type="term" value="F:chloride channel activity"/>
    <property type="evidence" value="ECO:0007669"/>
    <property type="project" value="TreeGrafter"/>
</dbReference>
<feature type="transmembrane region" description="Helical" evidence="5">
    <location>
        <begin position="217"/>
        <end position="239"/>
    </location>
</feature>
<sequence>MTTSPSADEPQGNYDVDYVVRYTFGGTGKQPSPLGGGEFRDRDEATEQLNNLLQTLADIGFLTEVRPSDRTTLLVFIRAPEKSLLRATHTSRVRDWLYGLRNTQPGGESSPGPQSGAERLRAIHYMLTAPVEDGGANITPKYGQWKNVDSIFPLHDDKTNQAWMRDWSKKTFLTKEDLDQIRDKFGEKIGFYFAFLQSYFRFLFFPALFGFSSWVMLGYYSPIYAIVNCVWCVVFVEYWKRQEVDLGIRWQVRGVSVLSSKNRHFKPEREVQDKTTGELRPIFPWTKRLQIQLLQIPFALVAVIALGAVIATCFAIEIFISEVYNGPLKTYLVFIPTILLSSLLPISSTILTKVATKLTELENYETKEEHDVAFIQKMLVVNFITSYLAIFLTAFVYVPFANIIVPYLDVFRVTVRPFVSQEDEKTINHSDFKIDPHRLRKQVIYFAVTAQIVNTCMETVVPFIMRKLAIKYKEYSEEKANNEKGSPAYDDHPDEADLLKKVRNEADLPEYDVTDDLREMVIQFGYLSLFSTVWPLVPVSFLFNNWLELRSDFFKICKEFKRPVPERADTIGPWLDTLGLLAWIGSITSSALVYMFSNEGLGRHGNAGEITGWVLMVTIFFAEHIYLAVRYVVEKTMSKIETPSIRQERAQKLLLRKNILGTMADDHSTIASVGNVDGPDEIDRASLEEDARTRTLQEARPSDRFWGRQKNWKESLQIGTKIIESYQATGVKKQQ</sequence>
<feature type="transmembrane region" description="Helical" evidence="5">
    <location>
        <begin position="387"/>
        <end position="408"/>
    </location>
</feature>
<evidence type="ECO:0000313" key="9">
    <source>
        <dbReference type="Proteomes" id="UP001201262"/>
    </source>
</evidence>
<dbReference type="PANTHER" id="PTHR12308:SF73">
    <property type="entry name" value="ANOCTAMIN"/>
    <property type="match status" value="1"/>
</dbReference>
<keyword evidence="9" id="KW-1185">Reference proteome</keyword>